<name>A0A432LKW0_9BACT</name>
<dbReference type="EMBL" id="RYYU01000001">
    <property type="protein sequence ID" value="RUL59474.1"/>
    <property type="molecule type" value="Genomic_DNA"/>
</dbReference>
<evidence type="ECO:0000313" key="1">
    <source>
        <dbReference type="EMBL" id="RUL59474.1"/>
    </source>
</evidence>
<gene>
    <name evidence="1" type="ORF">EHV08_06690</name>
</gene>
<dbReference type="Proteomes" id="UP000278983">
    <property type="component" value="Unassembled WGS sequence"/>
</dbReference>
<keyword evidence="2" id="KW-1185">Reference proteome</keyword>
<accession>A0A432LKW0</accession>
<organism evidence="1 2">
    <name type="scientific">Prevotella koreensis</name>
    <dbReference type="NCBI Taxonomy" id="2490854"/>
    <lineage>
        <taxon>Bacteria</taxon>
        <taxon>Pseudomonadati</taxon>
        <taxon>Bacteroidota</taxon>
        <taxon>Bacteroidia</taxon>
        <taxon>Bacteroidales</taxon>
        <taxon>Prevotellaceae</taxon>
        <taxon>Prevotella</taxon>
    </lineage>
</organism>
<reference evidence="1 2" key="1">
    <citation type="submission" date="2018-12" db="EMBL/GenBank/DDBJ databases">
        <title>Genome sequencing of Prevotella sp. KCOM 3155 (= JS262).</title>
        <authorList>
            <person name="Kook J.-K."/>
            <person name="Park S.-N."/>
            <person name="Lim Y.K."/>
        </authorList>
    </citation>
    <scope>NUCLEOTIDE SEQUENCE [LARGE SCALE GENOMIC DNA]</scope>
    <source>
        <strain evidence="1 2">KCOM 3155</strain>
    </source>
</reference>
<proteinExistence type="predicted"/>
<dbReference type="OrthoDB" id="976756at2"/>
<dbReference type="RefSeq" id="WP_126678633.1">
    <property type="nucleotide sequence ID" value="NZ_RYYU01000001.1"/>
</dbReference>
<dbReference type="AlphaFoldDB" id="A0A432LKW0"/>
<comment type="caution">
    <text evidence="1">The sequence shown here is derived from an EMBL/GenBank/DDBJ whole genome shotgun (WGS) entry which is preliminary data.</text>
</comment>
<evidence type="ECO:0008006" key="3">
    <source>
        <dbReference type="Google" id="ProtNLM"/>
    </source>
</evidence>
<evidence type="ECO:0000313" key="2">
    <source>
        <dbReference type="Proteomes" id="UP000278983"/>
    </source>
</evidence>
<protein>
    <recommendedName>
        <fullName evidence="3">RHS repeat-associated core domain-containing protein</fullName>
    </recommendedName>
</protein>
<sequence length="239" mass="28083">MARDTMIYQLAEKYYSTSPYAYCVNNPMRFVDTDGKKIKTILYINNSNDPTSYYNSPINFRNAMFMFAKTSFGKQVIADLTPKGSHLFGVAGNGKYAEFNFVLQEEKIYDQQTRTAKFHVGNHWLATQTQMGVDDYGRPKFTIIFDLDYSEAELVETITHEFTVHLSNIYDIFDAYLRTGNSDESKRIWNRYTQSEEHENLRETDKKKQLRGTINYNNTRDELIKKYPDLKETFYNARK</sequence>